<proteinExistence type="predicted"/>
<comment type="caution">
    <text evidence="9">The sequence shown here is derived from an EMBL/GenBank/DDBJ whole genome shotgun (WGS) entry which is preliminary data.</text>
</comment>
<evidence type="ECO:0000256" key="7">
    <source>
        <dbReference type="SAM" id="Phobius"/>
    </source>
</evidence>
<evidence type="ECO:0000256" key="6">
    <source>
        <dbReference type="ARBA" id="ARBA00023136"/>
    </source>
</evidence>
<dbReference type="InterPro" id="IPR004681">
    <property type="entry name" value="TRAP_DctM"/>
</dbReference>
<protein>
    <recommendedName>
        <fullName evidence="8">TRAP C4-dicarboxylate transport system permease DctM subunit domain-containing protein</fullName>
    </recommendedName>
</protein>
<keyword evidence="6 7" id="KW-0472">Membrane</keyword>
<keyword evidence="5 7" id="KW-1133">Transmembrane helix</keyword>
<evidence type="ECO:0000259" key="8">
    <source>
        <dbReference type="Pfam" id="PF06808"/>
    </source>
</evidence>
<dbReference type="EMBL" id="BARV01042853">
    <property type="protein sequence ID" value="GAI51534.1"/>
    <property type="molecule type" value="Genomic_DNA"/>
</dbReference>
<dbReference type="GO" id="GO:0022857">
    <property type="term" value="F:transmembrane transporter activity"/>
    <property type="evidence" value="ECO:0007669"/>
    <property type="project" value="TreeGrafter"/>
</dbReference>
<accession>X1R7F0</accession>
<evidence type="ECO:0000256" key="1">
    <source>
        <dbReference type="ARBA" id="ARBA00004429"/>
    </source>
</evidence>
<feature type="domain" description="TRAP C4-dicarboxylate transport system permease DctM subunit" evidence="8">
    <location>
        <begin position="12"/>
        <end position="79"/>
    </location>
</feature>
<evidence type="ECO:0000256" key="4">
    <source>
        <dbReference type="ARBA" id="ARBA00022692"/>
    </source>
</evidence>
<dbReference type="PANTHER" id="PTHR33362:SF5">
    <property type="entry name" value="C4-DICARBOXYLATE TRAP TRANSPORTER LARGE PERMEASE PROTEIN DCTM"/>
    <property type="match status" value="1"/>
</dbReference>
<keyword evidence="2" id="KW-1003">Cell membrane</keyword>
<dbReference type="PANTHER" id="PTHR33362">
    <property type="entry name" value="SIALIC ACID TRAP TRANSPORTER PERMEASE PROTEIN SIAT-RELATED"/>
    <property type="match status" value="1"/>
</dbReference>
<evidence type="ECO:0000256" key="3">
    <source>
        <dbReference type="ARBA" id="ARBA00022519"/>
    </source>
</evidence>
<feature type="transmembrane region" description="Helical" evidence="7">
    <location>
        <begin position="55"/>
        <end position="79"/>
    </location>
</feature>
<keyword evidence="3" id="KW-0997">Cell inner membrane</keyword>
<dbReference type="InterPro" id="IPR010656">
    <property type="entry name" value="DctM"/>
</dbReference>
<evidence type="ECO:0000256" key="2">
    <source>
        <dbReference type="ARBA" id="ARBA00022475"/>
    </source>
</evidence>
<comment type="subcellular location">
    <subcellularLocation>
        <location evidence="1">Cell inner membrane</location>
        <topology evidence="1">Multi-pass membrane protein</topology>
    </subcellularLocation>
</comment>
<evidence type="ECO:0000256" key="5">
    <source>
        <dbReference type="ARBA" id="ARBA00022989"/>
    </source>
</evidence>
<dbReference type="GO" id="GO:0005886">
    <property type="term" value="C:plasma membrane"/>
    <property type="evidence" value="ECO:0007669"/>
    <property type="project" value="UniProtKB-SubCell"/>
</dbReference>
<reference evidence="9" key="1">
    <citation type="journal article" date="2014" name="Front. Microbiol.">
        <title>High frequency of phylogenetically diverse reductive dehalogenase-homologous genes in deep subseafloor sedimentary metagenomes.</title>
        <authorList>
            <person name="Kawai M."/>
            <person name="Futagami T."/>
            <person name="Toyoda A."/>
            <person name="Takaki Y."/>
            <person name="Nishi S."/>
            <person name="Hori S."/>
            <person name="Arai W."/>
            <person name="Tsubouchi T."/>
            <person name="Morono Y."/>
            <person name="Uchiyama I."/>
            <person name="Ito T."/>
            <person name="Fujiyama A."/>
            <person name="Inagaki F."/>
            <person name="Takami H."/>
        </authorList>
    </citation>
    <scope>NUCLEOTIDE SEQUENCE</scope>
    <source>
        <strain evidence="9">Expedition CK06-06</strain>
    </source>
</reference>
<organism evidence="9">
    <name type="scientific">marine sediment metagenome</name>
    <dbReference type="NCBI Taxonomy" id="412755"/>
    <lineage>
        <taxon>unclassified sequences</taxon>
        <taxon>metagenomes</taxon>
        <taxon>ecological metagenomes</taxon>
    </lineage>
</organism>
<name>X1R7F0_9ZZZZ</name>
<gene>
    <name evidence="9" type="ORF">S06H3_64246</name>
</gene>
<evidence type="ECO:0000313" key="9">
    <source>
        <dbReference type="EMBL" id="GAI51534.1"/>
    </source>
</evidence>
<sequence>MRGGEIIGHSVLGFDPIWFGVIIVLVAEMGVITPPVGVNVYVVKGVAKDVPLETIFRGILPFTVAVLICLVILIAFPQITTFLPSFMTY</sequence>
<feature type="transmembrane region" description="Helical" evidence="7">
    <location>
        <begin position="17"/>
        <end position="43"/>
    </location>
</feature>
<dbReference type="Pfam" id="PF06808">
    <property type="entry name" value="DctM"/>
    <property type="match status" value="1"/>
</dbReference>
<keyword evidence="4 7" id="KW-0812">Transmembrane</keyword>
<dbReference type="AlphaFoldDB" id="X1R7F0"/>